<comment type="similarity">
    <text evidence="2 4">Belongs to the UDP-glycosyltransferase family.</text>
</comment>
<dbReference type="OrthoDB" id="5835829at2759"/>
<dbReference type="InterPro" id="IPR035595">
    <property type="entry name" value="UDP_glycos_trans_CS"/>
</dbReference>
<evidence type="ECO:0000256" key="3">
    <source>
        <dbReference type="ARBA" id="ARBA00022679"/>
    </source>
</evidence>
<dbReference type="InterPro" id="IPR002213">
    <property type="entry name" value="UDP_glucos_trans"/>
</dbReference>
<dbReference type="GeneID" id="111005675"/>
<comment type="pathway">
    <text evidence="1">Secondary metabolite biosynthesis; terpenoid biosynthesis.</text>
</comment>
<protein>
    <recommendedName>
        <fullName evidence="5">Glycosyltransferase</fullName>
        <ecNumber evidence="5">2.4.1.-</ecNumber>
    </recommendedName>
</protein>
<evidence type="ECO:0000256" key="5">
    <source>
        <dbReference type="RuleBase" id="RU362057"/>
    </source>
</evidence>
<accession>A0A6J1BUJ7</accession>
<dbReference type="KEGG" id="mcha:111005675"/>
<evidence type="ECO:0000313" key="7">
    <source>
        <dbReference type="RefSeq" id="XP_022132959.1"/>
    </source>
</evidence>
<dbReference type="Pfam" id="PF00201">
    <property type="entry name" value="UDPGT"/>
    <property type="match status" value="1"/>
</dbReference>
<dbReference type="Proteomes" id="UP000504603">
    <property type="component" value="Unplaced"/>
</dbReference>
<sequence>MSKSVADKPHAVCIPYPEQGHTLPLLQLAKLLHSTGFHITFVIPEFYHNHIRQFQAPDAVKGLSGFQFQTIPDGLPPSEHKASPDVPTLCDSTRRNFLKPFKQLVAELNSSVEVPPVTCIIADGVLSFAIKAAEELGIPEVQFWTASACGFMGYLQFDELVRRGILPFKDETFLSDGTLDTPINWIPGMKNIRLRDLPSFIKTTNIDDTMFDFMGSEAQSCLRSSALIFNTFDELEHDVLEAISAKFPQIYTVGPLSLLSRQVTESHLMPLRLSVWKEDRKCLKWLDSQAPKSVVYVSFGCITTMTDQCLREFAWGLAESKQPFLWVLRPDMVLDDSAVLPQDFVEETKDRGFLTSWCPQEQVLAHPSMGVFLTHCGWNSTLEGICGGVPLISWPFFADQQTNCRYACVNWGIGMELNDDVKHTDVVAIVKEMMEGDEGKELRQNSVQWRKKAEKATAVGGSSYSNFLRLVKEHLHAS</sequence>
<dbReference type="GO" id="GO:0080044">
    <property type="term" value="F:quercetin 7-O-glucosyltransferase activity"/>
    <property type="evidence" value="ECO:0007669"/>
    <property type="project" value="TreeGrafter"/>
</dbReference>
<organism evidence="6 7">
    <name type="scientific">Momordica charantia</name>
    <name type="common">Bitter gourd</name>
    <name type="synonym">Balsam pear</name>
    <dbReference type="NCBI Taxonomy" id="3673"/>
    <lineage>
        <taxon>Eukaryota</taxon>
        <taxon>Viridiplantae</taxon>
        <taxon>Streptophyta</taxon>
        <taxon>Embryophyta</taxon>
        <taxon>Tracheophyta</taxon>
        <taxon>Spermatophyta</taxon>
        <taxon>Magnoliopsida</taxon>
        <taxon>eudicotyledons</taxon>
        <taxon>Gunneridae</taxon>
        <taxon>Pentapetalae</taxon>
        <taxon>rosids</taxon>
        <taxon>fabids</taxon>
        <taxon>Cucurbitales</taxon>
        <taxon>Cucurbitaceae</taxon>
        <taxon>Momordiceae</taxon>
        <taxon>Momordica</taxon>
    </lineage>
</organism>
<evidence type="ECO:0000313" key="6">
    <source>
        <dbReference type="Proteomes" id="UP000504603"/>
    </source>
</evidence>
<gene>
    <name evidence="7" type="primary">LOC111005675</name>
</gene>
<dbReference type="AlphaFoldDB" id="A0A6J1BUJ7"/>
<dbReference type="SUPFAM" id="SSF53756">
    <property type="entry name" value="UDP-Glycosyltransferase/glycogen phosphorylase"/>
    <property type="match status" value="1"/>
</dbReference>
<evidence type="ECO:0000256" key="1">
    <source>
        <dbReference type="ARBA" id="ARBA00004721"/>
    </source>
</evidence>
<dbReference type="Gene3D" id="3.40.50.2000">
    <property type="entry name" value="Glycogen Phosphorylase B"/>
    <property type="match status" value="2"/>
</dbReference>
<evidence type="ECO:0000256" key="4">
    <source>
        <dbReference type="RuleBase" id="RU003718"/>
    </source>
</evidence>
<dbReference type="PANTHER" id="PTHR11926:SF1512">
    <property type="entry name" value="GLYCOSYLTRANSFERASE"/>
    <property type="match status" value="1"/>
</dbReference>
<dbReference type="PROSITE" id="PS00375">
    <property type="entry name" value="UDPGT"/>
    <property type="match status" value="1"/>
</dbReference>
<dbReference type="FunFam" id="3.40.50.2000:FF:000027">
    <property type="entry name" value="Glycosyltransferase"/>
    <property type="match status" value="1"/>
</dbReference>
<keyword evidence="3 4" id="KW-0808">Transferase</keyword>
<name>A0A6J1BUJ7_MOMCH</name>
<evidence type="ECO:0000256" key="2">
    <source>
        <dbReference type="ARBA" id="ARBA00009995"/>
    </source>
</evidence>
<proteinExistence type="inferred from homology"/>
<dbReference type="RefSeq" id="XP_022132959.1">
    <property type="nucleotide sequence ID" value="XM_022277267.1"/>
</dbReference>
<dbReference type="FunFam" id="3.40.50.2000:FF:000055">
    <property type="entry name" value="Glycosyltransferase"/>
    <property type="match status" value="1"/>
</dbReference>
<dbReference type="EC" id="2.4.1.-" evidence="5"/>
<dbReference type="CDD" id="cd03784">
    <property type="entry name" value="GT1_Gtf-like"/>
    <property type="match status" value="1"/>
</dbReference>
<dbReference type="GO" id="GO:0080043">
    <property type="term" value="F:quercetin 3-O-glucosyltransferase activity"/>
    <property type="evidence" value="ECO:0007669"/>
    <property type="project" value="TreeGrafter"/>
</dbReference>
<dbReference type="PANTHER" id="PTHR11926">
    <property type="entry name" value="GLUCOSYL/GLUCURONOSYL TRANSFERASES"/>
    <property type="match status" value="1"/>
</dbReference>
<reference evidence="7" key="1">
    <citation type="submission" date="2025-08" db="UniProtKB">
        <authorList>
            <consortium name="RefSeq"/>
        </authorList>
    </citation>
    <scope>IDENTIFICATION</scope>
    <source>
        <strain evidence="7">OHB3-1</strain>
    </source>
</reference>
<keyword evidence="4" id="KW-0328">Glycosyltransferase</keyword>
<keyword evidence="6" id="KW-1185">Reference proteome</keyword>